<evidence type="ECO:0000313" key="3">
    <source>
        <dbReference type="EMBL" id="TPG44151.1"/>
    </source>
</evidence>
<evidence type="ECO:0000313" key="4">
    <source>
        <dbReference type="Proteomes" id="UP000319700"/>
    </source>
</evidence>
<reference evidence="3 4" key="1">
    <citation type="journal article" date="2019" name="Environ. Microbiol.">
        <title>Species interactions and distinct microbial communities in high Arctic permafrost affected cryosols are associated with the CH4 and CO2 gas fluxes.</title>
        <authorList>
            <person name="Altshuler I."/>
            <person name="Hamel J."/>
            <person name="Turney S."/>
            <person name="Magnuson E."/>
            <person name="Levesque R."/>
            <person name="Greer C."/>
            <person name="Whyte L.G."/>
        </authorList>
    </citation>
    <scope>NUCLEOTIDE SEQUENCE [LARGE SCALE GENOMIC DNA]</scope>
    <source>
        <strain evidence="3 4">42</strain>
    </source>
</reference>
<dbReference type="Gene3D" id="3.40.50.300">
    <property type="entry name" value="P-loop containing nucleotide triphosphate hydrolases"/>
    <property type="match status" value="2"/>
</dbReference>
<evidence type="ECO:0000259" key="2">
    <source>
        <dbReference type="Pfam" id="PF20469"/>
    </source>
</evidence>
<dbReference type="InterPro" id="IPR027417">
    <property type="entry name" value="P-loop_NTPase"/>
</dbReference>
<proteinExistence type="predicted"/>
<dbReference type="EMBL" id="RCZH01000003">
    <property type="protein sequence ID" value="TPG44151.1"/>
    <property type="molecule type" value="Genomic_DNA"/>
</dbReference>
<accession>A0A502F626</accession>
<feature type="domain" description="OLD protein-like TOPRIM" evidence="2">
    <location>
        <begin position="436"/>
        <end position="503"/>
    </location>
</feature>
<sequence length="713" mass="80214">MHISDVTLVNYRNFSQSKFNFKKGINTIIGENGSGKTNLFRAIRLLLDNSLYSSAYKLDEGDFNRSLEDWRGHWIIIAIKFEDISNEEALQALFSHHVGVVEDPLHITTATYNLFFRPKVDIRYRLSELEEGDIDGLNAILDEIDIDENYETVFYGKSSVDFSDPEVYKNLVGDFDKVIFPATFDASLHGVWVPNQLSVAKEISFTFIQALRDVVADFNNNRTNPLLTLLKNKSGEIEKAEFDPIAKMVKKLNNGIESLKDVQTIRADIKSTIKAAVGETYSPSSLSIRSNLSEDAGKLLQSLKLFISEPDEDHEGAIHELSLGGANLIFLTLKLLEYKYRKDKGTFANFLIIEEPEAHIHTHIQKTLFDKLDYSDTQIIYSTHSTYISEVSDVSNINILAKKRNFAEVYQPANGLAKDGIKQIQRYLDAVRSNLLFAKGIVLVEGDAEEILIPLMIKKVLGVSLDELGISLINIGSTGFANVAQLFHELRIRRNCSIVTDLDSSFFDTTLEDTDSDKIKLLKIKSINSEKSGSIRKISLDELAVGNDYLSVFYARTTFEVEFVQAGNSSEVANLVDSIYKSGTKQKQAIKELSSDDISLFGRRVLIMANNVGKGWFAIMLGEYITAGTIIPDYILKAVLFAKPSFSRILIVNVISFRINFYEGFEDDLTIDFSEVKKGLISYFVEEIDIPALEKMLKKVIPNDQIIDFLNSI</sequence>
<keyword evidence="3" id="KW-0378">Hydrolase</keyword>
<keyword evidence="3" id="KW-0540">Nuclease</keyword>
<dbReference type="Pfam" id="PF20469">
    <property type="entry name" value="OLD-like_TOPRIM"/>
    <property type="match status" value="1"/>
</dbReference>
<feature type="domain" description="Endonuclease GajA/Old nuclease/RecF-like AAA" evidence="1">
    <location>
        <begin position="1"/>
        <end position="388"/>
    </location>
</feature>
<dbReference type="SUPFAM" id="SSF52540">
    <property type="entry name" value="P-loop containing nucleoside triphosphate hydrolases"/>
    <property type="match status" value="1"/>
</dbReference>
<comment type="caution">
    <text evidence="3">The sequence shown here is derived from an EMBL/GenBank/DDBJ whole genome shotgun (WGS) entry which is preliminary data.</text>
</comment>
<dbReference type="PANTHER" id="PTHR43581:SF2">
    <property type="entry name" value="EXCINUCLEASE ATPASE SUBUNIT"/>
    <property type="match status" value="1"/>
</dbReference>
<keyword evidence="3" id="KW-0255">Endonuclease</keyword>
<dbReference type="PANTHER" id="PTHR43581">
    <property type="entry name" value="ATP/GTP PHOSPHATASE"/>
    <property type="match status" value="1"/>
</dbReference>
<dbReference type="GO" id="GO:0004519">
    <property type="term" value="F:endonuclease activity"/>
    <property type="evidence" value="ECO:0007669"/>
    <property type="project" value="UniProtKB-KW"/>
</dbReference>
<protein>
    <submittedName>
        <fullName evidence="3">ATP-dependent endonuclease</fullName>
    </submittedName>
</protein>
<dbReference type="CDD" id="cd01026">
    <property type="entry name" value="TOPRIM_OLD"/>
    <property type="match status" value="1"/>
</dbReference>
<gene>
    <name evidence="3" type="ORF">EAH81_06285</name>
</gene>
<dbReference type="AlphaFoldDB" id="A0A502F626"/>
<dbReference type="RefSeq" id="WP_140504894.1">
    <property type="nucleotide sequence ID" value="NZ_RCZH01000003.1"/>
</dbReference>
<organism evidence="3 4">
    <name type="scientific">Flavobacterium pectinovorum</name>
    <dbReference type="NCBI Taxonomy" id="29533"/>
    <lineage>
        <taxon>Bacteria</taxon>
        <taxon>Pseudomonadati</taxon>
        <taxon>Bacteroidota</taxon>
        <taxon>Flavobacteriia</taxon>
        <taxon>Flavobacteriales</taxon>
        <taxon>Flavobacteriaceae</taxon>
        <taxon>Flavobacterium</taxon>
    </lineage>
</organism>
<keyword evidence="4" id="KW-1185">Reference proteome</keyword>
<dbReference type="Pfam" id="PF13175">
    <property type="entry name" value="AAA_15"/>
    <property type="match status" value="1"/>
</dbReference>
<dbReference type="InterPro" id="IPR051396">
    <property type="entry name" value="Bact_Antivir_Def_Nuclease"/>
</dbReference>
<dbReference type="OrthoDB" id="9792800at2"/>
<dbReference type="Proteomes" id="UP000319700">
    <property type="component" value="Unassembled WGS sequence"/>
</dbReference>
<name>A0A502F626_9FLAO</name>
<evidence type="ECO:0000259" key="1">
    <source>
        <dbReference type="Pfam" id="PF13175"/>
    </source>
</evidence>
<dbReference type="InterPro" id="IPR041685">
    <property type="entry name" value="AAA_GajA/Old/RecF-like"/>
</dbReference>
<dbReference type="InterPro" id="IPR034139">
    <property type="entry name" value="TOPRIM_OLD"/>
</dbReference>